<name>A0A0A9BPM8_ARUDO</name>
<dbReference type="EMBL" id="GBRH01234745">
    <property type="protein sequence ID" value="JAD63150.1"/>
    <property type="molecule type" value="Transcribed_RNA"/>
</dbReference>
<dbReference type="AlphaFoldDB" id="A0A0A9BPM8"/>
<reference evidence="1" key="1">
    <citation type="submission" date="2014-09" db="EMBL/GenBank/DDBJ databases">
        <authorList>
            <person name="Magalhaes I.L.F."/>
            <person name="Oliveira U."/>
            <person name="Santos F.R."/>
            <person name="Vidigal T.H.D.A."/>
            <person name="Brescovit A.D."/>
            <person name="Santos A.J."/>
        </authorList>
    </citation>
    <scope>NUCLEOTIDE SEQUENCE</scope>
    <source>
        <tissue evidence="1">Shoot tissue taken approximately 20 cm above the soil surface</tissue>
    </source>
</reference>
<accession>A0A0A9BPM8</accession>
<proteinExistence type="predicted"/>
<sequence>MYNTPDKLYLSLSVLWKQDRMWTFSELIW</sequence>
<reference evidence="1" key="2">
    <citation type="journal article" date="2015" name="Data Brief">
        <title>Shoot transcriptome of the giant reed, Arundo donax.</title>
        <authorList>
            <person name="Barrero R.A."/>
            <person name="Guerrero F.D."/>
            <person name="Moolhuijzen P."/>
            <person name="Goolsby J.A."/>
            <person name="Tidwell J."/>
            <person name="Bellgard S.E."/>
            <person name="Bellgard M.I."/>
        </authorList>
    </citation>
    <scope>NUCLEOTIDE SEQUENCE</scope>
    <source>
        <tissue evidence="1">Shoot tissue taken approximately 20 cm above the soil surface</tissue>
    </source>
</reference>
<evidence type="ECO:0000313" key="1">
    <source>
        <dbReference type="EMBL" id="JAD63150.1"/>
    </source>
</evidence>
<organism evidence="1">
    <name type="scientific">Arundo donax</name>
    <name type="common">Giant reed</name>
    <name type="synonym">Donax arundinaceus</name>
    <dbReference type="NCBI Taxonomy" id="35708"/>
    <lineage>
        <taxon>Eukaryota</taxon>
        <taxon>Viridiplantae</taxon>
        <taxon>Streptophyta</taxon>
        <taxon>Embryophyta</taxon>
        <taxon>Tracheophyta</taxon>
        <taxon>Spermatophyta</taxon>
        <taxon>Magnoliopsida</taxon>
        <taxon>Liliopsida</taxon>
        <taxon>Poales</taxon>
        <taxon>Poaceae</taxon>
        <taxon>PACMAD clade</taxon>
        <taxon>Arundinoideae</taxon>
        <taxon>Arundineae</taxon>
        <taxon>Arundo</taxon>
    </lineage>
</organism>
<protein>
    <submittedName>
        <fullName evidence="1">Uncharacterized protein</fullName>
    </submittedName>
</protein>